<dbReference type="PANTHER" id="PTHR32071:SF77">
    <property type="entry name" value="TRANSCRIPTIONAL REGULATORY PROTEIN"/>
    <property type="match status" value="1"/>
</dbReference>
<dbReference type="PROSITE" id="PS00675">
    <property type="entry name" value="SIGMA54_INTERACT_1"/>
    <property type="match status" value="1"/>
</dbReference>
<name>A0ABT0DHS0_9HYPH</name>
<proteinExistence type="predicted"/>
<dbReference type="InterPro" id="IPR025662">
    <property type="entry name" value="Sigma_54_int_dom_ATP-bd_1"/>
</dbReference>
<keyword evidence="7" id="KW-0804">Transcription</keyword>
<dbReference type="Gene3D" id="3.30.450.40">
    <property type="match status" value="1"/>
</dbReference>
<keyword evidence="5" id="KW-0238">DNA-binding</keyword>
<protein>
    <submittedName>
        <fullName evidence="10">Sigma-54-dependent Fis family transcriptional regulator</fullName>
    </submittedName>
</protein>
<dbReference type="Pfam" id="PF00158">
    <property type="entry name" value="Sigma54_activat"/>
    <property type="match status" value="1"/>
</dbReference>
<keyword evidence="6" id="KW-0010">Activator</keyword>
<dbReference type="Proteomes" id="UP001202867">
    <property type="component" value="Unassembled WGS sequence"/>
</dbReference>
<evidence type="ECO:0000259" key="9">
    <source>
        <dbReference type="PROSITE" id="PS50045"/>
    </source>
</evidence>
<dbReference type="InterPro" id="IPR009057">
    <property type="entry name" value="Homeodomain-like_sf"/>
</dbReference>
<dbReference type="InterPro" id="IPR058031">
    <property type="entry name" value="AAA_lid_NorR"/>
</dbReference>
<dbReference type="Gene3D" id="1.10.10.60">
    <property type="entry name" value="Homeodomain-like"/>
    <property type="match status" value="1"/>
</dbReference>
<evidence type="ECO:0000256" key="8">
    <source>
        <dbReference type="SAM" id="MobiDB-lite"/>
    </source>
</evidence>
<keyword evidence="2" id="KW-0067">ATP-binding</keyword>
<reference evidence="10 11" key="1">
    <citation type="submission" date="2022-04" db="EMBL/GenBank/DDBJ databases">
        <authorList>
            <person name="Grouzdev D.S."/>
            <person name="Pantiukh K.S."/>
            <person name="Krutkina M.S."/>
        </authorList>
    </citation>
    <scope>NUCLEOTIDE SEQUENCE [LARGE SCALE GENOMIC DNA]</scope>
    <source>
        <strain evidence="10 11">Jip08</strain>
    </source>
</reference>
<evidence type="ECO:0000313" key="11">
    <source>
        <dbReference type="Proteomes" id="UP001202867"/>
    </source>
</evidence>
<dbReference type="Pfam" id="PF02954">
    <property type="entry name" value="HTH_8"/>
    <property type="match status" value="1"/>
</dbReference>
<organism evidence="10 11">
    <name type="scientific">Ancylobacter koreensis</name>
    <dbReference type="NCBI Taxonomy" id="266121"/>
    <lineage>
        <taxon>Bacteria</taxon>
        <taxon>Pseudomonadati</taxon>
        <taxon>Pseudomonadota</taxon>
        <taxon>Alphaproteobacteria</taxon>
        <taxon>Hyphomicrobiales</taxon>
        <taxon>Xanthobacteraceae</taxon>
        <taxon>Ancylobacter</taxon>
    </lineage>
</organism>
<keyword evidence="4" id="KW-0805">Transcription regulation</keyword>
<dbReference type="InterPro" id="IPR002197">
    <property type="entry name" value="HTH_Fis"/>
</dbReference>
<evidence type="ECO:0000256" key="5">
    <source>
        <dbReference type="ARBA" id="ARBA00023125"/>
    </source>
</evidence>
<dbReference type="InterPro" id="IPR025944">
    <property type="entry name" value="Sigma_54_int_dom_CS"/>
</dbReference>
<feature type="domain" description="Sigma-54 factor interaction" evidence="9">
    <location>
        <begin position="352"/>
        <end position="578"/>
    </location>
</feature>
<dbReference type="Gene3D" id="1.10.8.60">
    <property type="match status" value="1"/>
</dbReference>
<dbReference type="EMBL" id="JALKCG010000001">
    <property type="protein sequence ID" value="MCK0206754.1"/>
    <property type="molecule type" value="Genomic_DNA"/>
</dbReference>
<evidence type="ECO:0000313" key="10">
    <source>
        <dbReference type="EMBL" id="MCK0206754.1"/>
    </source>
</evidence>
<evidence type="ECO:0000256" key="6">
    <source>
        <dbReference type="ARBA" id="ARBA00023159"/>
    </source>
</evidence>
<keyword evidence="11" id="KW-1185">Reference proteome</keyword>
<dbReference type="SMART" id="SM00382">
    <property type="entry name" value="AAA"/>
    <property type="match status" value="1"/>
</dbReference>
<dbReference type="InterPro" id="IPR003593">
    <property type="entry name" value="AAA+_ATPase"/>
</dbReference>
<dbReference type="PROSITE" id="PS50045">
    <property type="entry name" value="SIGMA54_INTERACT_4"/>
    <property type="match status" value="1"/>
</dbReference>
<dbReference type="PRINTS" id="PR01590">
    <property type="entry name" value="HTHFIS"/>
</dbReference>
<dbReference type="SUPFAM" id="SSF46689">
    <property type="entry name" value="Homeodomain-like"/>
    <property type="match status" value="1"/>
</dbReference>
<evidence type="ECO:0000256" key="2">
    <source>
        <dbReference type="ARBA" id="ARBA00022840"/>
    </source>
</evidence>
<dbReference type="PROSITE" id="PS00676">
    <property type="entry name" value="SIGMA54_INTERACT_2"/>
    <property type="match status" value="1"/>
</dbReference>
<evidence type="ECO:0000256" key="1">
    <source>
        <dbReference type="ARBA" id="ARBA00022741"/>
    </source>
</evidence>
<dbReference type="Pfam" id="PF25601">
    <property type="entry name" value="AAA_lid_14"/>
    <property type="match status" value="1"/>
</dbReference>
<reference evidence="11" key="2">
    <citation type="submission" date="2023-07" db="EMBL/GenBank/DDBJ databases">
        <title>Ancylobacter moscoviensis sp. nov., facultatively methylotrophic bacteria from activated sludge and the reclassification of Starkeya novella (Starkey 1934) Kelly et al. 2000 as Ancylobacter novellus comb. nov., Starkeya koreensis Im et al. 2006 as Ancylobacter koreensis comb.nov., Angulomicrobium tetraedrale Vasil'eva et al. 1986 as Ancylobacter tetraedralis comb. nov., Angulomicrobium amanitiforme Fritz et al. 2004 as Ancylobacter amanitiformis comb. nov. and Methylorhabdus multivorans Doronina et al. 1996 as Ancylobacter multivorans comb. nov. and emended description of the genus Ancylobacter.</title>
        <authorList>
            <person name="Doronina N."/>
            <person name="Chemodurova A."/>
            <person name="Grouzdev D."/>
            <person name="Koziaeva V."/>
            <person name="Shi W."/>
            <person name="Wu L."/>
            <person name="Kaparullina E."/>
        </authorList>
    </citation>
    <scope>NUCLEOTIDE SEQUENCE [LARGE SCALE GENOMIC DNA]</scope>
    <source>
        <strain evidence="11">Jip08</strain>
    </source>
</reference>
<dbReference type="CDD" id="cd00009">
    <property type="entry name" value="AAA"/>
    <property type="match status" value="1"/>
</dbReference>
<dbReference type="Gene3D" id="3.40.50.300">
    <property type="entry name" value="P-loop containing nucleotide triphosphate hydrolases"/>
    <property type="match status" value="1"/>
</dbReference>
<feature type="compositionally biased region" description="Pro residues" evidence="8">
    <location>
        <begin position="324"/>
        <end position="339"/>
    </location>
</feature>
<dbReference type="InterPro" id="IPR027417">
    <property type="entry name" value="P-loop_NTPase"/>
</dbReference>
<keyword evidence="3" id="KW-0902">Two-component regulatory system</keyword>
<feature type="region of interest" description="Disordered" evidence="8">
    <location>
        <begin position="308"/>
        <end position="349"/>
    </location>
</feature>
<dbReference type="PROSITE" id="PS00688">
    <property type="entry name" value="SIGMA54_INTERACT_3"/>
    <property type="match status" value="1"/>
</dbReference>
<accession>A0ABT0DHS0</accession>
<evidence type="ECO:0000256" key="4">
    <source>
        <dbReference type="ARBA" id="ARBA00023015"/>
    </source>
</evidence>
<dbReference type="InterPro" id="IPR025943">
    <property type="entry name" value="Sigma_54_int_dom_ATP-bd_2"/>
</dbReference>
<evidence type="ECO:0000256" key="3">
    <source>
        <dbReference type="ARBA" id="ARBA00023012"/>
    </source>
</evidence>
<gene>
    <name evidence="10" type="ORF">MWN33_01765</name>
</gene>
<dbReference type="RefSeq" id="WP_247198351.1">
    <property type="nucleotide sequence ID" value="NZ_JALKCG010000001.1"/>
</dbReference>
<comment type="caution">
    <text evidence="10">The sequence shown here is derived from an EMBL/GenBank/DDBJ whole genome shotgun (WGS) entry which is preliminary data.</text>
</comment>
<evidence type="ECO:0000256" key="7">
    <source>
        <dbReference type="ARBA" id="ARBA00023163"/>
    </source>
</evidence>
<dbReference type="InterPro" id="IPR029016">
    <property type="entry name" value="GAF-like_dom_sf"/>
</dbReference>
<dbReference type="PANTHER" id="PTHR32071">
    <property type="entry name" value="TRANSCRIPTIONAL REGULATORY PROTEIN"/>
    <property type="match status" value="1"/>
</dbReference>
<keyword evidence="1" id="KW-0547">Nucleotide-binding</keyword>
<dbReference type="InterPro" id="IPR002078">
    <property type="entry name" value="Sigma_54_int"/>
</dbReference>
<feature type="compositionally biased region" description="Low complexity" evidence="8">
    <location>
        <begin position="309"/>
        <end position="323"/>
    </location>
</feature>
<dbReference type="SUPFAM" id="SSF52540">
    <property type="entry name" value="P-loop containing nucleoside triphosphate hydrolases"/>
    <property type="match status" value="1"/>
</dbReference>
<sequence length="695" mass="74693">MLDLRSHVSRIVSSANQLALSPGDFHSPRAADTMAASWRRCMEGYRFDPAAKFRIEAVSDAELKLQREAHDELIQFARPEIDAMFGAVSLSGFSISLGSLDGYIITERANYNPEFYSEVERAGTAWAEQSAGTNAIGTCLIERKPVGVFTNDHFFYEFSALSCASAPLFSPDAELVGAINISIRNPELQRETLKVVLGLTTGLADRIGERMFRQAFRRNYILKFAIGPVDHGLIAVDEDFQLVGLNHAARELLRDRLQLARVRSLWAVFERDHRLIDLARLAGAELTLHLQKGGDALSVTLSAPLEGPATASRHAGASADAAPQSPPRARPAAPTPAAPPRLTARGLSLDDCAGADPRMATNVRFVRRVLGGSLPILLLGETGVGKDAFARAVHEESPRRGGPFVAFNCASVPDTLIDSELFGYGSGAFTGARREGSPGRLVEADGGTLFLDEIGDMPISQQTRLLHVLESGEVMPLGSGRPRRIDVQVVAATNQDLESRIGQGLFRQDLFYRLAGAVIDIPPLRERADRRELIEAVLARLAEGKRLEIAPDAMALLMQHDWPGNVRELRHVLNRALHICEGNVVTARDIALRTGGRMPGSQASFGRPPFAPAPAACMAGTGAALGGPLDSGTAVGDTGAEVEAGSARHAIASAERDAITATLARCGGNVKAAAAALQLSRATLYRKLQRYQIVH</sequence>